<dbReference type="KEGG" id="mpau:ZMTM_02370"/>
<accession>A0A8D5G0P0</accession>
<keyword evidence="3" id="KW-1185">Reference proteome</keyword>
<dbReference type="InterPro" id="IPR058548">
    <property type="entry name" value="MlaB-like_STAS"/>
</dbReference>
<evidence type="ECO:0000259" key="1">
    <source>
        <dbReference type="Pfam" id="PF13466"/>
    </source>
</evidence>
<dbReference type="Pfam" id="PF13466">
    <property type="entry name" value="STAS_2"/>
    <property type="match status" value="1"/>
</dbReference>
<sequence length="102" mass="11410">MANITQQENRWLITGAMTMPHICALLDESTQLSMNKSFEIDLAEVTDVDTATISLLFEWLRSAHVHKSKLTFANFPENLVSLATLYGVLELLPQAAHSQVTH</sequence>
<name>A0A8D5G0P0_9PROT</name>
<reference evidence="2" key="1">
    <citation type="journal article" date="2021" name="Arch. Microbiol.">
        <title>Methyloradius palustris gen. nov., sp. nov., a methanol-oxidizing bacterium isolated from snow.</title>
        <authorList>
            <person name="Miyadera T."/>
            <person name="Kojima H."/>
            <person name="Fukui M."/>
        </authorList>
    </citation>
    <scope>NUCLEOTIDE SEQUENCE</scope>
    <source>
        <strain evidence="2">Zm11</strain>
    </source>
</reference>
<dbReference type="AlphaFoldDB" id="A0A8D5G0P0"/>
<evidence type="ECO:0000313" key="3">
    <source>
        <dbReference type="Proteomes" id="UP000826722"/>
    </source>
</evidence>
<feature type="domain" description="MlaB-like STAS" evidence="1">
    <location>
        <begin position="13"/>
        <end position="88"/>
    </location>
</feature>
<dbReference type="EMBL" id="AP024110">
    <property type="protein sequence ID" value="BCM23978.1"/>
    <property type="molecule type" value="Genomic_DNA"/>
</dbReference>
<dbReference type="Proteomes" id="UP000826722">
    <property type="component" value="Chromosome"/>
</dbReference>
<organism evidence="2 3">
    <name type="scientific">Methyloradius palustris</name>
    <dbReference type="NCBI Taxonomy" id="2778876"/>
    <lineage>
        <taxon>Bacteria</taxon>
        <taxon>Pseudomonadati</taxon>
        <taxon>Pseudomonadota</taxon>
        <taxon>Betaproteobacteria</taxon>
        <taxon>Nitrosomonadales</taxon>
        <taxon>Methylophilaceae</taxon>
        <taxon>Methyloradius</taxon>
    </lineage>
</organism>
<proteinExistence type="predicted"/>
<gene>
    <name evidence="2" type="ORF">ZMTM_02370</name>
</gene>
<dbReference type="RefSeq" id="WP_225907055.1">
    <property type="nucleotide sequence ID" value="NZ_AP024110.1"/>
</dbReference>
<dbReference type="InterPro" id="IPR036513">
    <property type="entry name" value="STAS_dom_sf"/>
</dbReference>
<evidence type="ECO:0000313" key="2">
    <source>
        <dbReference type="EMBL" id="BCM23978.1"/>
    </source>
</evidence>
<dbReference type="SUPFAM" id="SSF52091">
    <property type="entry name" value="SpoIIaa-like"/>
    <property type="match status" value="1"/>
</dbReference>
<dbReference type="Gene3D" id="3.30.750.24">
    <property type="entry name" value="STAS domain"/>
    <property type="match status" value="1"/>
</dbReference>
<protein>
    <recommendedName>
        <fullName evidence="1">MlaB-like STAS domain-containing protein</fullName>
    </recommendedName>
</protein>